<evidence type="ECO:0000313" key="1">
    <source>
        <dbReference type="EMBL" id="UOE41648.1"/>
    </source>
</evidence>
<dbReference type="NCBIfam" id="TIGR04131">
    <property type="entry name" value="Bac_Flav_CTERM"/>
    <property type="match status" value="1"/>
</dbReference>
<evidence type="ECO:0000313" key="2">
    <source>
        <dbReference type="Proteomes" id="UP000831460"/>
    </source>
</evidence>
<dbReference type="EMBL" id="CP094532">
    <property type="protein sequence ID" value="UOE41648.1"/>
    <property type="molecule type" value="Genomic_DNA"/>
</dbReference>
<organism evidence="1 2">
    <name type="scientific">Chryseobacterium suipulveris</name>
    <dbReference type="NCBI Taxonomy" id="2929800"/>
    <lineage>
        <taxon>Bacteria</taxon>
        <taxon>Pseudomonadati</taxon>
        <taxon>Bacteroidota</taxon>
        <taxon>Flavobacteriia</taxon>
        <taxon>Flavobacteriales</taxon>
        <taxon>Weeksellaceae</taxon>
        <taxon>Chryseobacterium group</taxon>
        <taxon>Chryseobacterium</taxon>
    </lineage>
</organism>
<gene>
    <name evidence="1" type="ORF">MTP09_03135</name>
</gene>
<name>A0ABY4BR20_9FLAO</name>
<dbReference type="RefSeq" id="WP_243550475.1">
    <property type="nucleotide sequence ID" value="NZ_CP094532.1"/>
</dbReference>
<dbReference type="Proteomes" id="UP000831460">
    <property type="component" value="Chromosome"/>
</dbReference>
<keyword evidence="2" id="KW-1185">Reference proteome</keyword>
<sequence>MYIKSNENIYVFQLLSGTASGVASGGYNYIPPLSCFLPKKIDEIALVDENEGNIDGSFSVTRPTKLNIITAKGSTLEVKRNGVSIPVNAQNGPFNVTGSTDWVTYSFPNVSGNIAVSSTDAVTAGISAGNGAVGYGGFFAGFFPVPAVLKVEGECLPGVTLEVTGGFDIDRTYKWVIKNINGIYDPAPGENDKYQYTPQQAGIYAAIVKQGICPEIQTQDYKFYNCTTYTNNDVNSCGNEVFTPNFTLSSQTVNPATVNLATPPTKGTVTISPSGQVSYTANPDASGTDTFKISFCGIGAIPDCETIQYSIHMIEKRDDIVLQECSPIPSEATYNLSLANVSPDTDLDPPTYFKTQDGAQNNIPSQQILNFTNYTSADGFIYVRLVNSIGCIAVAKVELTAKLAPEVKENLYTKLHCDEDVDGVIDGTYKVNLNTITPIVLVQPSNFVVKYYTTQDFANADGTNNITGTYSFTGNTSVWIRVDAPNGCQTVIKEILLKVGTKLTINDPVSKVVCDNDHNNSEQVNLASYIPLFTTATVPTPKYFATLADAQNNTPTIPATQTITGNKTFYYRLTDGASCEAIGTLNLIFKNGTPSTTLQPSYTVCQGSTATLNVGTLPDGSQYPGILWNDGDNSAIRNLGAGTYFVDLTDKDGCTYRHTITVIESPKPVWNIAAYNATHCDDNFDGIIPVNLNTVTPVIIGNAAGFTVHYYLNQDDAIAGNNNYIQNPAAWSYSANTTLYVNAFSQYCPGEVKQIDFKFGTNFPLLTATASDNVCSSSNTVNLNSYSNLFTSDGTVPKFFATLQNAQNNTPTIGATQTITADKTFYFRYSKRGFCDVIGTLNLIYKLATPTALLNSYTVCQGSSITLNAEGSPTYTAWLWKKGATVVSTTSQATLNAGVYTVAFTNASGCVFTKTITVVDSPKPILNIAAYNASVCDSNFDGTSDPINFNSVTPIIVTNYAGNAALFNIRYYLNQSDRDAGNNNTIPNLTNWTFTVPTTVYVRAETQYCTYIADEIHFNFGTSISLITAADTRTVCDTDLNGSEVVNLASYRTIFTTDGTTSVKYFDDLVKAQNNLPGQNIPASQTISAEKTFYYRFSKSGLCDVIGTLNILFKSPTPTALLNSYTVCQGSSITLNAEGSPTYTTWLWKKGATVVSTTSQATLNAGVYTVAFTNGSGCVFTKTITVVDSPKPLWNTASFNIVKCDEDFDGQIPVDLEILKTSLITNASLFDIRYYTNPTDAGLGNNNYIQNPATWTYSTNTTLHVRAVSQYCPAEIKQVNFKFGTYLPLITSVASDTVCDSDLSDSENIKLVSYKNLFTLDNTVAVKYFDDPVKAQQNLPNTDIPSNQTISGNKTFYYRFSKAGFCDVIGTLNLSFKQPRTSSDLKDKQICPETFTELDTGADFDGYLWSTGATTRILTNVGIGEYFVDLKSNGCVYRQHVIVSALPLPTITGVEIQGTTVTITASGGIAPYKYAIDNFNWQDSNVFHNVRGGDHTAYVISADNCAPVSFEFNVMETYNSITPNGDGINDTLNYSGLLKKEEPFMQIFDRHGKLLFTGDNSNKFIWNGTAFGKVVTTGTYWYVVRWKEPGAQNVIQQNGWIFVKNRE</sequence>
<protein>
    <submittedName>
        <fullName evidence="1">Gliding motility-associated C-terminal domain-containing protein</fullName>
    </submittedName>
</protein>
<proteinExistence type="predicted"/>
<accession>A0ABY4BR20</accession>
<reference evidence="1 2" key="1">
    <citation type="submission" date="2022-03" db="EMBL/GenBank/DDBJ databases">
        <title>Chryseobacterium sp. isolated from particulate matters in swine house.</title>
        <authorList>
            <person name="Won M."/>
            <person name="Kim S.-J."/>
            <person name="Kwon S.-W."/>
        </authorList>
    </citation>
    <scope>NUCLEOTIDE SEQUENCE [LARGE SCALE GENOMIC DNA]</scope>
    <source>
        <strain evidence="1 2">SC2-2</strain>
    </source>
</reference>
<dbReference type="Pfam" id="PF13585">
    <property type="entry name" value="CHU_C"/>
    <property type="match status" value="1"/>
</dbReference>
<dbReference type="InterPro" id="IPR026341">
    <property type="entry name" value="T9SS_type_B"/>
</dbReference>